<evidence type="ECO:0000256" key="1">
    <source>
        <dbReference type="SAM" id="SignalP"/>
    </source>
</evidence>
<organism evidence="3 4">
    <name type="scientific">Akanthomyces muscarius</name>
    <name type="common">Entomopathogenic fungus</name>
    <name type="synonym">Lecanicillium muscarium</name>
    <dbReference type="NCBI Taxonomy" id="2231603"/>
    <lineage>
        <taxon>Eukaryota</taxon>
        <taxon>Fungi</taxon>
        <taxon>Dikarya</taxon>
        <taxon>Ascomycota</taxon>
        <taxon>Pezizomycotina</taxon>
        <taxon>Sordariomycetes</taxon>
        <taxon>Hypocreomycetidae</taxon>
        <taxon>Hypocreales</taxon>
        <taxon>Cordycipitaceae</taxon>
        <taxon>Akanthomyces</taxon>
    </lineage>
</organism>
<dbReference type="AlphaFoldDB" id="A0A9W8UQC9"/>
<dbReference type="RefSeq" id="XP_056058396.1">
    <property type="nucleotide sequence ID" value="XM_056202884.1"/>
</dbReference>
<accession>A0A9W8UQC9</accession>
<gene>
    <name evidence="3" type="ORF">LMH87_005205</name>
</gene>
<evidence type="ECO:0000313" key="4">
    <source>
        <dbReference type="Proteomes" id="UP001144673"/>
    </source>
</evidence>
<feature type="signal peptide" evidence="1">
    <location>
        <begin position="1"/>
        <end position="20"/>
    </location>
</feature>
<dbReference type="SUPFAM" id="SSF53474">
    <property type="entry name" value="alpha/beta-Hydrolases"/>
    <property type="match status" value="1"/>
</dbReference>
<dbReference type="Pfam" id="PF12697">
    <property type="entry name" value="Abhydrolase_6"/>
    <property type="match status" value="1"/>
</dbReference>
<dbReference type="InterPro" id="IPR000073">
    <property type="entry name" value="AB_hydrolase_1"/>
</dbReference>
<reference evidence="3" key="1">
    <citation type="journal article" date="2023" name="Access Microbiol">
        <title>De-novo genome assembly for Akanthomyces muscarius, a biocontrol agent of insect agricultural pests.</title>
        <authorList>
            <person name="Erdos Z."/>
            <person name="Studholme D.J."/>
            <person name="Raymond B."/>
            <person name="Sharma M."/>
        </authorList>
    </citation>
    <scope>NUCLEOTIDE SEQUENCE</scope>
    <source>
        <strain evidence="3">Ve6</strain>
    </source>
</reference>
<dbReference type="InterPro" id="IPR029058">
    <property type="entry name" value="AB_hydrolase_fold"/>
</dbReference>
<feature type="domain" description="AB hydrolase-1" evidence="2">
    <location>
        <begin position="105"/>
        <end position="377"/>
    </location>
</feature>
<evidence type="ECO:0000313" key="3">
    <source>
        <dbReference type="EMBL" id="KAJ4163481.1"/>
    </source>
</evidence>
<comment type="caution">
    <text evidence="3">The sequence shown here is derived from an EMBL/GenBank/DDBJ whole genome shotgun (WGS) entry which is preliminary data.</text>
</comment>
<evidence type="ECO:0000259" key="2">
    <source>
        <dbReference type="Pfam" id="PF12697"/>
    </source>
</evidence>
<sequence length="397" mass="42348">MPTLLCRLVQLVLAASVCLAIPAPPACVRRPRVQCQHLIINLEASAANRIIILNLTALNAAELIPKELTTVVNAASINITGQYQIAANYCAPLIDVPERRQTLQILVHGVTYTKTYWAGPATQDIGPGSTNQSWMHYAAKQGYPVLAVDRLCNGGSSHPSGIAECQLPLEAAVVEKIIQAARDGALPGVATKFDKIIYVGHSYGSMIGNYIVQSNPAAVDQLHLTGFSERLVSGTPGIILRPGWQPASLLDPARFFGLDLGYIIATDEKGSESMYFTDDIDPAVLDYDWKTRGSTTIGELMTSVLGQVSAPEFKGDVFVVNGDEDALFCAYDPAAAAAAIFGSCEASQASKEVVLSFPVARRFGYFNLPNTGHSLGLHRGASRAIAASHQFMAAAGF</sequence>
<keyword evidence="4" id="KW-1185">Reference proteome</keyword>
<proteinExistence type="predicted"/>
<keyword evidence="1" id="KW-0732">Signal</keyword>
<dbReference type="GeneID" id="80892364"/>
<dbReference type="Proteomes" id="UP001144673">
    <property type="component" value="Chromosome 1"/>
</dbReference>
<dbReference type="EMBL" id="JAJHUN010000001">
    <property type="protein sequence ID" value="KAJ4163481.1"/>
    <property type="molecule type" value="Genomic_DNA"/>
</dbReference>
<name>A0A9W8UQC9_AKAMU</name>
<dbReference type="Gene3D" id="3.40.50.1820">
    <property type="entry name" value="alpha/beta hydrolase"/>
    <property type="match status" value="1"/>
</dbReference>
<dbReference type="KEGG" id="amus:LMH87_005205"/>
<protein>
    <recommendedName>
        <fullName evidence="2">AB hydrolase-1 domain-containing protein</fullName>
    </recommendedName>
</protein>
<feature type="chain" id="PRO_5040810267" description="AB hydrolase-1 domain-containing protein" evidence="1">
    <location>
        <begin position="21"/>
        <end position="397"/>
    </location>
</feature>